<evidence type="ECO:0000313" key="2">
    <source>
        <dbReference type="EMBL" id="KAK3364190.1"/>
    </source>
</evidence>
<dbReference type="AlphaFoldDB" id="A0AAJ0HWI3"/>
<keyword evidence="3" id="KW-1185">Reference proteome</keyword>
<organism evidence="2 3">
    <name type="scientific">Lasiosphaeria hispida</name>
    <dbReference type="NCBI Taxonomy" id="260671"/>
    <lineage>
        <taxon>Eukaryota</taxon>
        <taxon>Fungi</taxon>
        <taxon>Dikarya</taxon>
        <taxon>Ascomycota</taxon>
        <taxon>Pezizomycotina</taxon>
        <taxon>Sordariomycetes</taxon>
        <taxon>Sordariomycetidae</taxon>
        <taxon>Sordariales</taxon>
        <taxon>Lasiosphaeriaceae</taxon>
        <taxon>Lasiosphaeria</taxon>
    </lineage>
</organism>
<accession>A0AAJ0HWI3</accession>
<sequence length="318" mass="36210">MRTFEPLNPHSKPIPKLKSRRLVIDDKLDGSPRAYPRRERKQVQHKEYVHSTHAIDGSSPHTEPSCSDYDADTSLIDDEEHAERRGKPEDVTVNLVSLFLQQALGVCLLQHREGQTAEIEVRPRVERRMTTAIVAGRVSITAEDDGGICLMRRTGPGWQMRHPYWALLEAKRAFTHVEFDKRTDDFRPTVSDGNLAQYLGEAIITWKANPELLPHSVFLIAATNTFMRFIQFSFSRDYLEYLDALDVETQLEIINDPERAVFVSMQSSRWMNLQSSLGRRAALCHVLALLRWHNAQGLVHHQGDEGDDDDDDVDGGEG</sequence>
<protein>
    <submittedName>
        <fullName evidence="2">Uncharacterized protein</fullName>
    </submittedName>
</protein>
<gene>
    <name evidence="2" type="ORF">B0T25DRAFT_598066</name>
</gene>
<comment type="caution">
    <text evidence="2">The sequence shown here is derived from an EMBL/GenBank/DDBJ whole genome shotgun (WGS) entry which is preliminary data.</text>
</comment>
<reference evidence="2" key="1">
    <citation type="journal article" date="2023" name="Mol. Phylogenet. Evol.">
        <title>Genome-scale phylogeny and comparative genomics of the fungal order Sordariales.</title>
        <authorList>
            <person name="Hensen N."/>
            <person name="Bonometti L."/>
            <person name="Westerberg I."/>
            <person name="Brannstrom I.O."/>
            <person name="Guillou S."/>
            <person name="Cros-Aarteil S."/>
            <person name="Calhoun S."/>
            <person name="Haridas S."/>
            <person name="Kuo A."/>
            <person name="Mondo S."/>
            <person name="Pangilinan J."/>
            <person name="Riley R."/>
            <person name="LaButti K."/>
            <person name="Andreopoulos B."/>
            <person name="Lipzen A."/>
            <person name="Chen C."/>
            <person name="Yan M."/>
            <person name="Daum C."/>
            <person name="Ng V."/>
            <person name="Clum A."/>
            <person name="Steindorff A."/>
            <person name="Ohm R.A."/>
            <person name="Martin F."/>
            <person name="Silar P."/>
            <person name="Natvig D.O."/>
            <person name="Lalanne C."/>
            <person name="Gautier V."/>
            <person name="Ament-Velasquez S.L."/>
            <person name="Kruys A."/>
            <person name="Hutchinson M.I."/>
            <person name="Powell A.J."/>
            <person name="Barry K."/>
            <person name="Miller A.N."/>
            <person name="Grigoriev I.V."/>
            <person name="Debuchy R."/>
            <person name="Gladieux P."/>
            <person name="Hiltunen Thoren M."/>
            <person name="Johannesson H."/>
        </authorList>
    </citation>
    <scope>NUCLEOTIDE SEQUENCE</scope>
    <source>
        <strain evidence="2">CBS 955.72</strain>
    </source>
</reference>
<reference evidence="2" key="2">
    <citation type="submission" date="2023-06" db="EMBL/GenBank/DDBJ databases">
        <authorList>
            <consortium name="Lawrence Berkeley National Laboratory"/>
            <person name="Haridas S."/>
            <person name="Hensen N."/>
            <person name="Bonometti L."/>
            <person name="Westerberg I."/>
            <person name="Brannstrom I.O."/>
            <person name="Guillou S."/>
            <person name="Cros-Aarteil S."/>
            <person name="Calhoun S."/>
            <person name="Kuo A."/>
            <person name="Mondo S."/>
            <person name="Pangilinan J."/>
            <person name="Riley R."/>
            <person name="Labutti K."/>
            <person name="Andreopoulos B."/>
            <person name="Lipzen A."/>
            <person name="Chen C."/>
            <person name="Yanf M."/>
            <person name="Daum C."/>
            <person name="Ng V."/>
            <person name="Clum A."/>
            <person name="Steindorff A."/>
            <person name="Ohm R."/>
            <person name="Martin F."/>
            <person name="Silar P."/>
            <person name="Natvig D."/>
            <person name="Lalanne C."/>
            <person name="Gautier V."/>
            <person name="Ament-Velasquez S.L."/>
            <person name="Kruys A."/>
            <person name="Hutchinson M.I."/>
            <person name="Powell A.J."/>
            <person name="Barry K."/>
            <person name="Miller A.N."/>
            <person name="Grigoriev I.V."/>
            <person name="Debuchy R."/>
            <person name="Gladieux P."/>
            <person name="Thoren M.H."/>
            <person name="Johannesson H."/>
        </authorList>
    </citation>
    <scope>NUCLEOTIDE SEQUENCE</scope>
    <source>
        <strain evidence="2">CBS 955.72</strain>
    </source>
</reference>
<proteinExistence type="predicted"/>
<dbReference type="EMBL" id="JAUIQD010000001">
    <property type="protein sequence ID" value="KAK3364190.1"/>
    <property type="molecule type" value="Genomic_DNA"/>
</dbReference>
<name>A0AAJ0HWI3_9PEZI</name>
<feature type="compositionally biased region" description="Basic and acidic residues" evidence="1">
    <location>
        <begin position="41"/>
        <end position="50"/>
    </location>
</feature>
<evidence type="ECO:0000256" key="1">
    <source>
        <dbReference type="SAM" id="MobiDB-lite"/>
    </source>
</evidence>
<feature type="region of interest" description="Disordered" evidence="1">
    <location>
        <begin position="1"/>
        <end position="72"/>
    </location>
</feature>
<evidence type="ECO:0000313" key="3">
    <source>
        <dbReference type="Proteomes" id="UP001275084"/>
    </source>
</evidence>
<dbReference type="Proteomes" id="UP001275084">
    <property type="component" value="Unassembled WGS sequence"/>
</dbReference>